<keyword evidence="2" id="KW-1185">Reference proteome</keyword>
<accession>A0A9P6L674</accession>
<dbReference type="AlphaFoldDB" id="A0A9P6L674"/>
<sequence length="290" mass="32524">MIRFDEEPKKYHRRTGKWFGRSTRPMRIRIVATSNLQRLVPTSKASSSVRHGNRFSWLCVRLEQYRLDVQRIDGCDRCATMRFIPEVACHAGIRATLLGRVHDSVLECFGRSSGHPVVIPSLSHEQTGANRPSTSPSRILAPMHRSRIQQIYLKPTSDHRIYTSPLSVSSTASLVISNRRTGNRLDFCYLPYMDGPHPLPRLGCLQKRSTFTRWSSLMSSTQASSRLLIGANCLFIIRLVSGIKRTSTACWSSTRVTDRTCGPTGSTRGTSGLQGIAKLPLKRPTGPWNT</sequence>
<dbReference type="EMBL" id="WIUZ02000009">
    <property type="protein sequence ID" value="KAF9784006.1"/>
    <property type="molecule type" value="Genomic_DNA"/>
</dbReference>
<gene>
    <name evidence="1" type="ORF">BJ322DRAFT_890172</name>
</gene>
<proteinExistence type="predicted"/>
<evidence type="ECO:0000313" key="2">
    <source>
        <dbReference type="Proteomes" id="UP000736335"/>
    </source>
</evidence>
<organism evidence="1 2">
    <name type="scientific">Thelephora terrestris</name>
    <dbReference type="NCBI Taxonomy" id="56493"/>
    <lineage>
        <taxon>Eukaryota</taxon>
        <taxon>Fungi</taxon>
        <taxon>Dikarya</taxon>
        <taxon>Basidiomycota</taxon>
        <taxon>Agaricomycotina</taxon>
        <taxon>Agaricomycetes</taxon>
        <taxon>Thelephorales</taxon>
        <taxon>Thelephoraceae</taxon>
        <taxon>Thelephora</taxon>
    </lineage>
</organism>
<protein>
    <submittedName>
        <fullName evidence="1">Uncharacterized protein</fullName>
    </submittedName>
</protein>
<comment type="caution">
    <text evidence="1">The sequence shown here is derived from an EMBL/GenBank/DDBJ whole genome shotgun (WGS) entry which is preliminary data.</text>
</comment>
<evidence type="ECO:0000313" key="1">
    <source>
        <dbReference type="EMBL" id="KAF9784006.1"/>
    </source>
</evidence>
<name>A0A9P6L674_9AGAM</name>
<reference evidence="1" key="1">
    <citation type="journal article" date="2020" name="Nat. Commun.">
        <title>Large-scale genome sequencing of mycorrhizal fungi provides insights into the early evolution of symbiotic traits.</title>
        <authorList>
            <person name="Miyauchi S."/>
            <person name="Kiss E."/>
            <person name="Kuo A."/>
            <person name="Drula E."/>
            <person name="Kohler A."/>
            <person name="Sanchez-Garcia M."/>
            <person name="Morin E."/>
            <person name="Andreopoulos B."/>
            <person name="Barry K.W."/>
            <person name="Bonito G."/>
            <person name="Buee M."/>
            <person name="Carver A."/>
            <person name="Chen C."/>
            <person name="Cichocki N."/>
            <person name="Clum A."/>
            <person name="Culley D."/>
            <person name="Crous P.W."/>
            <person name="Fauchery L."/>
            <person name="Girlanda M."/>
            <person name="Hayes R.D."/>
            <person name="Keri Z."/>
            <person name="LaButti K."/>
            <person name="Lipzen A."/>
            <person name="Lombard V."/>
            <person name="Magnuson J."/>
            <person name="Maillard F."/>
            <person name="Murat C."/>
            <person name="Nolan M."/>
            <person name="Ohm R.A."/>
            <person name="Pangilinan J."/>
            <person name="Pereira M.F."/>
            <person name="Perotto S."/>
            <person name="Peter M."/>
            <person name="Pfister S."/>
            <person name="Riley R."/>
            <person name="Sitrit Y."/>
            <person name="Stielow J.B."/>
            <person name="Szollosi G."/>
            <person name="Zifcakova L."/>
            <person name="Stursova M."/>
            <person name="Spatafora J.W."/>
            <person name="Tedersoo L."/>
            <person name="Vaario L.M."/>
            <person name="Yamada A."/>
            <person name="Yan M."/>
            <person name="Wang P."/>
            <person name="Xu J."/>
            <person name="Bruns T."/>
            <person name="Baldrian P."/>
            <person name="Vilgalys R."/>
            <person name="Dunand C."/>
            <person name="Henrissat B."/>
            <person name="Grigoriev I.V."/>
            <person name="Hibbett D."/>
            <person name="Nagy L.G."/>
            <person name="Martin F.M."/>
        </authorList>
    </citation>
    <scope>NUCLEOTIDE SEQUENCE</scope>
    <source>
        <strain evidence="1">UH-Tt-Lm1</strain>
    </source>
</reference>
<reference evidence="1" key="2">
    <citation type="submission" date="2020-11" db="EMBL/GenBank/DDBJ databases">
        <authorList>
            <consortium name="DOE Joint Genome Institute"/>
            <person name="Kuo A."/>
            <person name="Miyauchi S."/>
            <person name="Kiss E."/>
            <person name="Drula E."/>
            <person name="Kohler A."/>
            <person name="Sanchez-Garcia M."/>
            <person name="Andreopoulos B."/>
            <person name="Barry K.W."/>
            <person name="Bonito G."/>
            <person name="Buee M."/>
            <person name="Carver A."/>
            <person name="Chen C."/>
            <person name="Cichocki N."/>
            <person name="Clum A."/>
            <person name="Culley D."/>
            <person name="Crous P.W."/>
            <person name="Fauchery L."/>
            <person name="Girlanda M."/>
            <person name="Hayes R."/>
            <person name="Keri Z."/>
            <person name="Labutti K."/>
            <person name="Lipzen A."/>
            <person name="Lombard V."/>
            <person name="Magnuson J."/>
            <person name="Maillard F."/>
            <person name="Morin E."/>
            <person name="Murat C."/>
            <person name="Nolan M."/>
            <person name="Ohm R."/>
            <person name="Pangilinan J."/>
            <person name="Pereira M."/>
            <person name="Perotto S."/>
            <person name="Peter M."/>
            <person name="Riley R."/>
            <person name="Sitrit Y."/>
            <person name="Stielow B."/>
            <person name="Szollosi G."/>
            <person name="Zifcakova L."/>
            <person name="Stursova M."/>
            <person name="Spatafora J.W."/>
            <person name="Tedersoo L."/>
            <person name="Vaario L.-M."/>
            <person name="Yamada A."/>
            <person name="Yan M."/>
            <person name="Wang P."/>
            <person name="Xu J."/>
            <person name="Bruns T."/>
            <person name="Baldrian P."/>
            <person name="Vilgalys R."/>
            <person name="Henrissat B."/>
            <person name="Grigoriev I.V."/>
            <person name="Hibbett D."/>
            <person name="Nagy L.G."/>
            <person name="Martin F.M."/>
        </authorList>
    </citation>
    <scope>NUCLEOTIDE SEQUENCE</scope>
    <source>
        <strain evidence="1">UH-Tt-Lm1</strain>
    </source>
</reference>
<dbReference type="Proteomes" id="UP000736335">
    <property type="component" value="Unassembled WGS sequence"/>
</dbReference>